<gene>
    <name evidence="1" type="ORF">C2869_15595</name>
</gene>
<evidence type="ECO:0000313" key="1">
    <source>
        <dbReference type="EMBL" id="AWB67763.1"/>
    </source>
</evidence>
<dbReference type="KEGG" id="cate:C2869_15595"/>
<dbReference type="EMBL" id="CP026604">
    <property type="protein sequence ID" value="AWB67763.1"/>
    <property type="molecule type" value="Genomic_DNA"/>
</dbReference>
<reference evidence="1 2" key="1">
    <citation type="submission" date="2018-01" db="EMBL/GenBank/DDBJ databases">
        <title>Genome sequence of a Cantenovulum-like bacteria.</title>
        <authorList>
            <person name="Tan W.R."/>
            <person name="Lau N.-S."/>
            <person name="Go F."/>
            <person name="Amirul A.-A.A."/>
        </authorList>
    </citation>
    <scope>NUCLEOTIDE SEQUENCE [LARGE SCALE GENOMIC DNA]</scope>
    <source>
        <strain evidence="1 2">CCB-QB4</strain>
    </source>
</reference>
<keyword evidence="2" id="KW-1185">Reference proteome</keyword>
<organism evidence="1 2">
    <name type="scientific">Saccharobesus litoralis</name>
    <dbReference type="NCBI Taxonomy" id="2172099"/>
    <lineage>
        <taxon>Bacteria</taxon>
        <taxon>Pseudomonadati</taxon>
        <taxon>Pseudomonadota</taxon>
        <taxon>Gammaproteobacteria</taxon>
        <taxon>Alteromonadales</taxon>
        <taxon>Alteromonadaceae</taxon>
        <taxon>Saccharobesus</taxon>
    </lineage>
</organism>
<protein>
    <submittedName>
        <fullName evidence="1">Uncharacterized protein</fullName>
    </submittedName>
</protein>
<evidence type="ECO:0000313" key="2">
    <source>
        <dbReference type="Proteomes" id="UP000244441"/>
    </source>
</evidence>
<dbReference type="AlphaFoldDB" id="A0A2S0VUA5"/>
<name>A0A2S0VUA5_9ALTE</name>
<sequence length="71" mass="7890">MDIYKGYVCRLCKFKCLSTKVVFAGSASLKARLQGNWFTGSTSINAHLQRFGLQVHQGLILVNGLNFVVKI</sequence>
<dbReference type="Proteomes" id="UP000244441">
    <property type="component" value="Chromosome"/>
</dbReference>
<proteinExistence type="predicted"/>
<accession>A0A2S0VUA5</accession>